<dbReference type="Proteomes" id="UP001139887">
    <property type="component" value="Unassembled WGS sequence"/>
</dbReference>
<dbReference type="OrthoDB" id="671439at2759"/>
<evidence type="ECO:0000313" key="2">
    <source>
        <dbReference type="EMBL" id="KAJ2850476.1"/>
    </source>
</evidence>
<dbReference type="GO" id="GO:0016747">
    <property type="term" value="F:acyltransferase activity, transferring groups other than amino-acyl groups"/>
    <property type="evidence" value="ECO:0007669"/>
    <property type="project" value="TreeGrafter"/>
</dbReference>
<sequence>MLNGSTTSPCDYLKSIQAQQIELGTLDMATSGITNNEIYIYKNTAADPQFMSLHRIASGLYKVIADHYPMLVGRPLVNAEGKGVIDVDPDNLCMPDIADINVDHPAEAFMETSSSGKVKFFNLHKFYKQSGVDELPHATYTKDHSAAIVRTIRFHNSDYVALYISISHIMFDGIGATAFFNNWAECTRNLDNPSYQLQNPPVHDRKIVSDYFDSVIATEPPHIQHLREQSAVPIMKTPDNIAKLLLAAPETPSFKEQHLIHFTKDKFEQIRQDVDPQQTTNLALAALLTKVFLQADIQAFNSMPQWSYVMFPYECRQRTKIPLTFSGNLSFTTIAFMESQKVLDSSYKEIAHDIKQHCSKVSSDYAKNTIDVIRNEIGVLFQAGISLCNSAESSYVGLSNLRYMPFYTIDFGYGGPEILSCHYYPREGMMRIYNNKQDGGIDLFINGKSEIFKHIQSSEELLKYAEVIF</sequence>
<organism evidence="2 3">
    <name type="scientific">Coemansia brasiliensis</name>
    <dbReference type="NCBI Taxonomy" id="2650707"/>
    <lineage>
        <taxon>Eukaryota</taxon>
        <taxon>Fungi</taxon>
        <taxon>Fungi incertae sedis</taxon>
        <taxon>Zoopagomycota</taxon>
        <taxon>Kickxellomycotina</taxon>
        <taxon>Kickxellomycetes</taxon>
        <taxon>Kickxellales</taxon>
        <taxon>Kickxellaceae</taxon>
        <taxon>Coemansia</taxon>
    </lineage>
</organism>
<reference evidence="2" key="1">
    <citation type="submission" date="2022-07" db="EMBL/GenBank/DDBJ databases">
        <title>Phylogenomic reconstructions and comparative analyses of Kickxellomycotina fungi.</title>
        <authorList>
            <person name="Reynolds N.K."/>
            <person name="Stajich J.E."/>
            <person name="Barry K."/>
            <person name="Grigoriev I.V."/>
            <person name="Crous P."/>
            <person name="Smith M.E."/>
        </authorList>
    </citation>
    <scope>NUCLEOTIDE SEQUENCE</scope>
    <source>
        <strain evidence="2">NRRL 1566</strain>
    </source>
</reference>
<dbReference type="InterPro" id="IPR050317">
    <property type="entry name" value="Plant_Fungal_Acyltransferase"/>
</dbReference>
<name>A0A9W8M0G4_9FUNG</name>
<dbReference type="PANTHER" id="PTHR31642:SF310">
    <property type="entry name" value="FATTY ALCOHOL:CAFFEOYL-COA ACYLTRANSFERASE"/>
    <property type="match status" value="1"/>
</dbReference>
<keyword evidence="1" id="KW-0808">Transferase</keyword>
<proteinExistence type="predicted"/>
<dbReference type="Pfam" id="PF02458">
    <property type="entry name" value="Transferase"/>
    <property type="match status" value="1"/>
</dbReference>
<protein>
    <submittedName>
        <fullName evidence="2">Uncharacterized protein</fullName>
    </submittedName>
</protein>
<gene>
    <name evidence="2" type="ORF">IWW36_001856</name>
</gene>
<dbReference type="AlphaFoldDB" id="A0A9W8M0G4"/>
<dbReference type="PANTHER" id="PTHR31642">
    <property type="entry name" value="TRICHOTHECENE 3-O-ACETYLTRANSFERASE"/>
    <property type="match status" value="1"/>
</dbReference>
<dbReference type="EMBL" id="JANBUW010000031">
    <property type="protein sequence ID" value="KAJ2850476.1"/>
    <property type="molecule type" value="Genomic_DNA"/>
</dbReference>
<comment type="caution">
    <text evidence="2">The sequence shown here is derived from an EMBL/GenBank/DDBJ whole genome shotgun (WGS) entry which is preliminary data.</text>
</comment>
<dbReference type="InterPro" id="IPR023213">
    <property type="entry name" value="CAT-like_dom_sf"/>
</dbReference>
<dbReference type="Gene3D" id="3.30.559.10">
    <property type="entry name" value="Chloramphenicol acetyltransferase-like domain"/>
    <property type="match status" value="2"/>
</dbReference>
<evidence type="ECO:0000256" key="1">
    <source>
        <dbReference type="ARBA" id="ARBA00022679"/>
    </source>
</evidence>
<evidence type="ECO:0000313" key="3">
    <source>
        <dbReference type="Proteomes" id="UP001139887"/>
    </source>
</evidence>
<keyword evidence="3" id="KW-1185">Reference proteome</keyword>
<accession>A0A9W8M0G4</accession>